<keyword evidence="1" id="KW-0175">Coiled coil</keyword>
<evidence type="ECO:0000313" key="2">
    <source>
        <dbReference type="EMBL" id="OIR20159.1"/>
    </source>
</evidence>
<sequence length="174" mass="20032">MASTIKLYYYSLPMAYPLNDSDKMDEAKNNIVNILKMEGYKIDSGNLFIAFKEAGGEMGNFKPALDELTEEGKIKSDSDGNIMTVEDFQREKSQESDTVENLDEDNVEEEIKTKDEEDNELESIIKLKEETDSWLIDKLKNEGSEEGLKAEVQELRKRVEKLEKIIENMTRVFD</sequence>
<proteinExistence type="predicted"/>
<feature type="coiled-coil region" evidence="1">
    <location>
        <begin position="85"/>
        <end position="119"/>
    </location>
</feature>
<gene>
    <name evidence="2" type="ORF">BEU04_03780</name>
</gene>
<accession>A0A1J5TGT9</accession>
<name>A0A1J5TGT9_9ARCH</name>
<evidence type="ECO:0000313" key="3">
    <source>
        <dbReference type="Proteomes" id="UP000183815"/>
    </source>
</evidence>
<dbReference type="Proteomes" id="UP000183815">
    <property type="component" value="Unassembled WGS sequence"/>
</dbReference>
<comment type="caution">
    <text evidence="2">The sequence shown here is derived from an EMBL/GenBank/DDBJ whole genome shotgun (WGS) entry which is preliminary data.</text>
</comment>
<evidence type="ECO:0000256" key="1">
    <source>
        <dbReference type="SAM" id="Coils"/>
    </source>
</evidence>
<organism evidence="2 3">
    <name type="scientific">Marine Group III euryarchaeote CG-Bathy1</name>
    <dbReference type="NCBI Taxonomy" id="1889001"/>
    <lineage>
        <taxon>Archaea</taxon>
        <taxon>Methanobacteriati</taxon>
        <taxon>Thermoplasmatota</taxon>
        <taxon>Thermoplasmata</taxon>
        <taxon>Candidatus Thermoprofundales</taxon>
    </lineage>
</organism>
<protein>
    <submittedName>
        <fullName evidence="2">Uncharacterized protein</fullName>
    </submittedName>
</protein>
<reference evidence="2 3" key="1">
    <citation type="submission" date="2016-08" db="EMBL/GenBank/DDBJ databases">
        <title>New Insights into Marine Group III Euryarchaeota, from dark to light.</title>
        <authorList>
            <person name="Haro-Moreno J.M."/>
            <person name="Rodriguez-Valera F."/>
            <person name="Lopez-Garcia P."/>
            <person name="Moreira D."/>
            <person name="Martin-Cuadrado A.B."/>
        </authorList>
    </citation>
    <scope>NUCLEOTIDE SEQUENCE [LARGE SCALE GENOMIC DNA]</scope>
    <source>
        <strain evidence="2">CG-Bathy1</strain>
    </source>
</reference>
<feature type="coiled-coil region" evidence="1">
    <location>
        <begin position="145"/>
        <end position="172"/>
    </location>
</feature>
<dbReference type="EMBL" id="MIYU01000002">
    <property type="protein sequence ID" value="OIR20159.1"/>
    <property type="molecule type" value="Genomic_DNA"/>
</dbReference>
<dbReference type="AlphaFoldDB" id="A0A1J5TGT9"/>